<name>A0ABQ7FU42_DUNSA</name>
<comment type="caution">
    <text evidence="1">The sequence shown here is derived from an EMBL/GenBank/DDBJ whole genome shotgun (WGS) entry which is preliminary data.</text>
</comment>
<dbReference type="Proteomes" id="UP000815325">
    <property type="component" value="Unassembled WGS sequence"/>
</dbReference>
<accession>A0ABQ7FU42</accession>
<reference evidence="1" key="1">
    <citation type="submission" date="2017-08" db="EMBL/GenBank/DDBJ databases">
        <authorList>
            <person name="Polle J.E."/>
            <person name="Barry K."/>
            <person name="Cushman J."/>
            <person name="Schmutz J."/>
            <person name="Tran D."/>
            <person name="Hathwaick L.T."/>
            <person name="Yim W.C."/>
            <person name="Jenkins J."/>
            <person name="Mckie-Krisberg Z.M."/>
            <person name="Prochnik S."/>
            <person name="Lindquist E."/>
            <person name="Dockter R.B."/>
            <person name="Adam C."/>
            <person name="Molina H."/>
            <person name="Bunkerborg J."/>
            <person name="Jin E."/>
            <person name="Buchheim M."/>
            <person name="Magnuson J."/>
        </authorList>
    </citation>
    <scope>NUCLEOTIDE SEQUENCE</scope>
    <source>
        <strain evidence="1">CCAP 19/18</strain>
    </source>
</reference>
<evidence type="ECO:0008006" key="3">
    <source>
        <dbReference type="Google" id="ProtNLM"/>
    </source>
</evidence>
<organism evidence="1 2">
    <name type="scientific">Dunaliella salina</name>
    <name type="common">Green alga</name>
    <name type="synonym">Protococcus salinus</name>
    <dbReference type="NCBI Taxonomy" id="3046"/>
    <lineage>
        <taxon>Eukaryota</taxon>
        <taxon>Viridiplantae</taxon>
        <taxon>Chlorophyta</taxon>
        <taxon>core chlorophytes</taxon>
        <taxon>Chlorophyceae</taxon>
        <taxon>CS clade</taxon>
        <taxon>Chlamydomonadales</taxon>
        <taxon>Dunaliellaceae</taxon>
        <taxon>Dunaliella</taxon>
    </lineage>
</organism>
<evidence type="ECO:0000313" key="2">
    <source>
        <dbReference type="Proteomes" id="UP000815325"/>
    </source>
</evidence>
<protein>
    <recommendedName>
        <fullName evidence="3">Encoded protein</fullName>
    </recommendedName>
</protein>
<evidence type="ECO:0000313" key="1">
    <source>
        <dbReference type="EMBL" id="KAF5825949.1"/>
    </source>
</evidence>
<gene>
    <name evidence="1" type="ORF">DUNSADRAFT_5697</name>
</gene>
<keyword evidence="2" id="KW-1185">Reference proteome</keyword>
<sequence length="119" mass="12905">MYTPPPPFLLLPPSLSRAVGGLSDAVDPLVLSIPGRLSGAAVQDFELRPHIHGLLYQQGLLPSGATAATAAKIWAIVWADGEPKDRELVLRLLRSKTELQRAMATLLVLRHKLKAKVRA</sequence>
<dbReference type="EMBL" id="MU071612">
    <property type="protein sequence ID" value="KAF5825949.1"/>
    <property type="molecule type" value="Genomic_DNA"/>
</dbReference>
<proteinExistence type="predicted"/>